<keyword evidence="7 9" id="KW-0057">Aromatic amino acid biosynthesis</keyword>
<comment type="pathway">
    <text evidence="2 9">Amino-acid biosynthesis; L-tryptophan biosynthesis; L-tryptophan from chorismate: step 3/5.</text>
</comment>
<comment type="similarity">
    <text evidence="9">Belongs to the TrpF family.</text>
</comment>
<dbReference type="PANTHER" id="PTHR42894:SF1">
    <property type="entry name" value="N-(5'-PHOSPHORIBOSYL)ANTHRANILATE ISOMERASE"/>
    <property type="match status" value="1"/>
</dbReference>
<dbReference type="HAMAP" id="MF_00135">
    <property type="entry name" value="PRAI"/>
    <property type="match status" value="1"/>
</dbReference>
<comment type="catalytic activity">
    <reaction evidence="1 9">
        <text>N-(5-phospho-beta-D-ribosyl)anthranilate = 1-(2-carboxyphenylamino)-1-deoxy-D-ribulose 5-phosphate</text>
        <dbReference type="Rhea" id="RHEA:21540"/>
        <dbReference type="ChEBI" id="CHEBI:18277"/>
        <dbReference type="ChEBI" id="CHEBI:58613"/>
        <dbReference type="EC" id="5.3.1.24"/>
    </reaction>
</comment>
<dbReference type="Pfam" id="PF00697">
    <property type="entry name" value="PRAI"/>
    <property type="match status" value="1"/>
</dbReference>
<dbReference type="CDD" id="cd00405">
    <property type="entry name" value="PRAI"/>
    <property type="match status" value="1"/>
</dbReference>
<dbReference type="InterPro" id="IPR013785">
    <property type="entry name" value="Aldolase_TIM"/>
</dbReference>
<dbReference type="Proteomes" id="UP001214250">
    <property type="component" value="Chromosome 1"/>
</dbReference>
<evidence type="ECO:0000313" key="12">
    <source>
        <dbReference type="Proteomes" id="UP001214250"/>
    </source>
</evidence>
<evidence type="ECO:0000256" key="7">
    <source>
        <dbReference type="ARBA" id="ARBA00023141"/>
    </source>
</evidence>
<evidence type="ECO:0000256" key="1">
    <source>
        <dbReference type="ARBA" id="ARBA00001164"/>
    </source>
</evidence>
<dbReference type="InterPro" id="IPR011060">
    <property type="entry name" value="RibuloseP-bd_barrel"/>
</dbReference>
<dbReference type="EMBL" id="CP117811">
    <property type="protein sequence ID" value="WDE96042.1"/>
    <property type="molecule type" value="Genomic_DNA"/>
</dbReference>
<dbReference type="GO" id="GO:0016853">
    <property type="term" value="F:isomerase activity"/>
    <property type="evidence" value="ECO:0007669"/>
    <property type="project" value="UniProtKB-KW"/>
</dbReference>
<sequence>MKPYIKICGISEPQHIAKLIERKTNAIGFVAYPPSPRFVSPEQVRELCKTIPDHIARVLVVVDMSPEEIQPYLDAGINTLQFHGKESAQFAKNFSCEIWRAVRLKDESQIEDELNFPCTKYVLDAAPKNASLPGGTGELGDWVLSKKFVLASPKPVLIAGGINLDNFQEALQITGAQGLDLSSGVEDSPGIKSSLKIDQLFNKINN</sequence>
<evidence type="ECO:0000313" key="11">
    <source>
        <dbReference type="EMBL" id="WDE96042.1"/>
    </source>
</evidence>
<reference evidence="11 12" key="1">
    <citation type="submission" date="2023-02" db="EMBL/GenBank/DDBJ databases">
        <title>Genome sequence of Lentisphaera profundi SAORIC-696.</title>
        <authorList>
            <person name="Kim e."/>
            <person name="Cho J.-C."/>
            <person name="Choi A."/>
            <person name="Kang I."/>
        </authorList>
    </citation>
    <scope>NUCLEOTIDE SEQUENCE [LARGE SCALE GENOMIC DNA]</scope>
    <source>
        <strain evidence="11 12">SAORIC-696</strain>
    </source>
</reference>
<evidence type="ECO:0000256" key="3">
    <source>
        <dbReference type="ARBA" id="ARBA00012572"/>
    </source>
</evidence>
<dbReference type="SUPFAM" id="SSF51366">
    <property type="entry name" value="Ribulose-phoshate binding barrel"/>
    <property type="match status" value="1"/>
</dbReference>
<keyword evidence="12" id="KW-1185">Reference proteome</keyword>
<gene>
    <name evidence="9" type="primary">trpF</name>
    <name evidence="11" type="ORF">PQO03_09985</name>
</gene>
<name>A0ABY7VT44_9BACT</name>
<dbReference type="Gene3D" id="3.20.20.70">
    <property type="entry name" value="Aldolase class I"/>
    <property type="match status" value="1"/>
</dbReference>
<evidence type="ECO:0000256" key="8">
    <source>
        <dbReference type="ARBA" id="ARBA00023235"/>
    </source>
</evidence>
<keyword evidence="8 9" id="KW-0413">Isomerase</keyword>
<evidence type="ECO:0000256" key="5">
    <source>
        <dbReference type="ARBA" id="ARBA00022605"/>
    </source>
</evidence>
<organism evidence="11 12">
    <name type="scientific">Lentisphaera profundi</name>
    <dbReference type="NCBI Taxonomy" id="1658616"/>
    <lineage>
        <taxon>Bacteria</taxon>
        <taxon>Pseudomonadati</taxon>
        <taxon>Lentisphaerota</taxon>
        <taxon>Lentisphaeria</taxon>
        <taxon>Lentisphaerales</taxon>
        <taxon>Lentisphaeraceae</taxon>
        <taxon>Lentisphaera</taxon>
    </lineage>
</organism>
<dbReference type="PANTHER" id="PTHR42894">
    <property type="entry name" value="N-(5'-PHOSPHORIBOSYL)ANTHRANILATE ISOMERASE"/>
    <property type="match status" value="1"/>
</dbReference>
<dbReference type="EC" id="5.3.1.24" evidence="3 9"/>
<evidence type="ECO:0000256" key="2">
    <source>
        <dbReference type="ARBA" id="ARBA00004664"/>
    </source>
</evidence>
<protein>
    <recommendedName>
        <fullName evidence="4 9">N-(5'-phosphoribosyl)anthranilate isomerase</fullName>
        <shortName evidence="9">PRAI</shortName>
        <ecNumber evidence="3 9">5.3.1.24</ecNumber>
    </recommendedName>
</protein>
<dbReference type="InterPro" id="IPR001240">
    <property type="entry name" value="PRAI_dom"/>
</dbReference>
<proteinExistence type="inferred from homology"/>
<evidence type="ECO:0000256" key="6">
    <source>
        <dbReference type="ARBA" id="ARBA00022822"/>
    </source>
</evidence>
<dbReference type="InterPro" id="IPR044643">
    <property type="entry name" value="TrpF_fam"/>
</dbReference>
<keyword evidence="5 9" id="KW-0028">Amino-acid biosynthesis</keyword>
<feature type="domain" description="N-(5'phosphoribosyl) anthranilate isomerase (PRAI)" evidence="10">
    <location>
        <begin position="5"/>
        <end position="202"/>
    </location>
</feature>
<accession>A0ABY7VT44</accession>
<evidence type="ECO:0000256" key="4">
    <source>
        <dbReference type="ARBA" id="ARBA00022272"/>
    </source>
</evidence>
<keyword evidence="6 9" id="KW-0822">Tryptophan biosynthesis</keyword>
<evidence type="ECO:0000256" key="9">
    <source>
        <dbReference type="HAMAP-Rule" id="MF_00135"/>
    </source>
</evidence>
<dbReference type="RefSeq" id="WP_274150008.1">
    <property type="nucleotide sequence ID" value="NZ_CP117811.1"/>
</dbReference>
<evidence type="ECO:0000259" key="10">
    <source>
        <dbReference type="Pfam" id="PF00697"/>
    </source>
</evidence>